<evidence type="ECO:0000313" key="3">
    <source>
        <dbReference type="Proteomes" id="UP000642571"/>
    </source>
</evidence>
<dbReference type="InterPro" id="IPR039564">
    <property type="entry name" value="Peptidase_C39-like"/>
</dbReference>
<comment type="caution">
    <text evidence="2">The sequence shown here is derived from an EMBL/GenBank/DDBJ whole genome shotgun (WGS) entry which is preliminary data.</text>
</comment>
<reference evidence="3" key="1">
    <citation type="journal article" date="2019" name="Int. J. Syst. Evol. Microbiol.">
        <title>The Global Catalogue of Microorganisms (GCM) 10K type strain sequencing project: providing services to taxonomists for standard genome sequencing and annotation.</title>
        <authorList>
            <consortium name="The Broad Institute Genomics Platform"/>
            <consortium name="The Broad Institute Genome Sequencing Center for Infectious Disease"/>
            <person name="Wu L."/>
            <person name="Ma J."/>
        </authorList>
    </citation>
    <scope>NUCLEOTIDE SEQUENCE [LARGE SCALE GENOMIC DNA]</scope>
    <source>
        <strain evidence="3">CGMCC 1.15353</strain>
    </source>
</reference>
<keyword evidence="3" id="KW-1185">Reference proteome</keyword>
<dbReference type="PIRSF" id="PIRSF032442">
    <property type="entry name" value="UCP032442"/>
    <property type="match status" value="1"/>
</dbReference>
<dbReference type="PANTHER" id="PTHR37806:SF1">
    <property type="entry name" value="PEPTIDASE C39-LIKE DOMAIN-CONTAINING PROTEIN"/>
    <property type="match status" value="1"/>
</dbReference>
<dbReference type="Pfam" id="PF13529">
    <property type="entry name" value="Peptidase_C39_2"/>
    <property type="match status" value="1"/>
</dbReference>
<protein>
    <recommendedName>
        <fullName evidence="1">Peptidase C39-like domain-containing protein</fullName>
    </recommendedName>
</protein>
<name>A0ABQ1QBX6_9BACI</name>
<dbReference type="InterPro" id="IPR039563">
    <property type="entry name" value="Peptidase_C39_single_dom"/>
</dbReference>
<dbReference type="Gene3D" id="3.90.70.10">
    <property type="entry name" value="Cysteine proteinases"/>
    <property type="match status" value="1"/>
</dbReference>
<dbReference type="InterPro" id="IPR016997">
    <property type="entry name" value="UCP032442"/>
</dbReference>
<gene>
    <name evidence="2" type="ORF">GCM10011389_32810</name>
</gene>
<dbReference type="Proteomes" id="UP000642571">
    <property type="component" value="Unassembled WGS sequence"/>
</dbReference>
<dbReference type="EMBL" id="BMIN01000017">
    <property type="protein sequence ID" value="GGD22499.1"/>
    <property type="molecule type" value="Genomic_DNA"/>
</dbReference>
<evidence type="ECO:0000313" key="2">
    <source>
        <dbReference type="EMBL" id="GGD22499.1"/>
    </source>
</evidence>
<sequence>MKILYSGITILMIVAVMFVFQNHKTTKAKEVVVYQASSHSSKPTISSSPLTPKLESKVLVDAPHIQQLPELPRGCEMTSLAMLLQYADVDVDKMKLAEEIPKVPYIANGVNGNPNDGFVGDMYDYSNPGLSVFAEPVVNLAETYLPGEIHNLTGGSFYQIQMALDNQKPVWVIVASTFGDIDPEHWETWITNEGELRITNKIHSVLITGYDEDHVYINDPLYEEKDRKLPLSDFVAAWDTFGRQAITLN</sequence>
<evidence type="ECO:0000259" key="1">
    <source>
        <dbReference type="Pfam" id="PF13529"/>
    </source>
</evidence>
<dbReference type="CDD" id="cd02549">
    <property type="entry name" value="Peptidase_C39A"/>
    <property type="match status" value="1"/>
</dbReference>
<accession>A0ABQ1QBX6</accession>
<feature type="domain" description="Peptidase C39-like" evidence="1">
    <location>
        <begin position="61"/>
        <end position="220"/>
    </location>
</feature>
<organism evidence="2 3">
    <name type="scientific">Pontibacillus salipaludis</name>
    <dbReference type="NCBI Taxonomy" id="1697394"/>
    <lineage>
        <taxon>Bacteria</taxon>
        <taxon>Bacillati</taxon>
        <taxon>Bacillota</taxon>
        <taxon>Bacilli</taxon>
        <taxon>Bacillales</taxon>
        <taxon>Bacillaceae</taxon>
        <taxon>Pontibacillus</taxon>
    </lineage>
</organism>
<dbReference type="PANTHER" id="PTHR37806">
    <property type="entry name" value="LMO0724 PROTEIN"/>
    <property type="match status" value="1"/>
</dbReference>
<proteinExistence type="predicted"/>
<dbReference type="RefSeq" id="WP_188655465.1">
    <property type="nucleotide sequence ID" value="NZ_BMIN01000017.1"/>
</dbReference>